<dbReference type="EMBL" id="PUIO01000113">
    <property type="protein sequence ID" value="PQP11808.1"/>
    <property type="molecule type" value="Genomic_DNA"/>
</dbReference>
<gene>
    <name evidence="1" type="ORF">C5613_43130</name>
</gene>
<evidence type="ECO:0000313" key="2">
    <source>
        <dbReference type="Proteomes" id="UP000239290"/>
    </source>
</evidence>
<organism evidence="1 2">
    <name type="scientific">Rhodococcus opacus</name>
    <name type="common">Nocardia opaca</name>
    <dbReference type="NCBI Taxonomy" id="37919"/>
    <lineage>
        <taxon>Bacteria</taxon>
        <taxon>Bacillati</taxon>
        <taxon>Actinomycetota</taxon>
        <taxon>Actinomycetes</taxon>
        <taxon>Mycobacteriales</taxon>
        <taxon>Nocardiaceae</taxon>
        <taxon>Rhodococcus</taxon>
    </lineage>
</organism>
<name>A0A2S8IAQ0_RHOOP</name>
<dbReference type="AlphaFoldDB" id="A0A2S8IAQ0"/>
<evidence type="ECO:0000313" key="1">
    <source>
        <dbReference type="EMBL" id="PQP11808.1"/>
    </source>
</evidence>
<reference evidence="2" key="1">
    <citation type="submission" date="2018-02" db="EMBL/GenBank/DDBJ databases">
        <title>Draft genome sequencing of Rhodococcus opacus KU647198.</title>
        <authorList>
            <person name="Zheng B.-X."/>
        </authorList>
    </citation>
    <scope>NUCLEOTIDE SEQUENCE [LARGE SCALE GENOMIC DNA]</scope>
    <source>
        <strain evidence="2">04-OD7</strain>
    </source>
</reference>
<comment type="caution">
    <text evidence="1">The sequence shown here is derived from an EMBL/GenBank/DDBJ whole genome shotgun (WGS) entry which is preliminary data.</text>
</comment>
<protein>
    <submittedName>
        <fullName evidence="1">Uncharacterized protein</fullName>
    </submittedName>
</protein>
<proteinExistence type="predicted"/>
<sequence length="60" mass="6467">MIRADNGVWEVRCDRCDHGFRTGSGDRTAAAGAALINGWAFTELTLCPGCATTAYHDAHR</sequence>
<dbReference type="Proteomes" id="UP000239290">
    <property type="component" value="Unassembled WGS sequence"/>
</dbReference>
<accession>A0A2S8IAQ0</accession>